<sequence>MANLAKSSSEQIPHKATSGMEGVKRENSSARPVRVMCPPTVAIPVVSFLLISSQGTGNPQEYLEQMPDLFFTVHCAISCAQAAGGWECLGSLSLHVQYCADQTVPWHPWWLPFSESHLWGNCLARKLSLSGKMPEVDYIVLSEWFDWILRNMDVSVDLIVYLRTNPETCYQRLKRRCREEEKVIPLMNWETTLSRPGFLSWPHSHEIVVLLSAERETGTKCIRGWILTSCLARDPRGCPDLLDFLWESLAVDEKAAAELTREPLGRRVASVRNHPALCLGECTWERASVCAHEPPVEQSRVFENFALSVCLRPLVGGICSAHSGQTACVFPWQEYLEAIHHLHEEWLIKDSPFPVSAPVLVIEADHHMEKMLELFEQNRDRILTLENRKHGP</sequence>
<gene>
    <name evidence="3" type="ORF">P7K49_036512</name>
</gene>
<feature type="region of interest" description="Disordered" evidence="1">
    <location>
        <begin position="1"/>
        <end position="26"/>
    </location>
</feature>
<dbReference type="Pfam" id="PF01712">
    <property type="entry name" value="dNK"/>
    <property type="match status" value="1"/>
</dbReference>
<reference evidence="3 4" key="1">
    <citation type="submission" date="2023-05" db="EMBL/GenBank/DDBJ databases">
        <title>B98-5 Cell Line De Novo Hybrid Assembly: An Optical Mapping Approach.</title>
        <authorList>
            <person name="Kananen K."/>
            <person name="Auerbach J.A."/>
            <person name="Kautto E."/>
            <person name="Blachly J.S."/>
        </authorList>
    </citation>
    <scope>NUCLEOTIDE SEQUENCE [LARGE SCALE GENOMIC DNA]</scope>
    <source>
        <strain evidence="3">B95-8</strain>
        <tissue evidence="3">Cell line</tissue>
    </source>
</reference>
<evidence type="ECO:0000259" key="2">
    <source>
        <dbReference type="Pfam" id="PF01712"/>
    </source>
</evidence>
<protein>
    <recommendedName>
        <fullName evidence="2">Deoxynucleoside kinase domain-containing protein</fullName>
    </recommendedName>
</protein>
<dbReference type="PANTHER" id="PTHR10513:SF24">
    <property type="entry name" value="THYMIDINE KINASE 2, MITOCHONDRIAL"/>
    <property type="match status" value="1"/>
</dbReference>
<dbReference type="InterPro" id="IPR031314">
    <property type="entry name" value="DNK_dom"/>
</dbReference>
<dbReference type="InterPro" id="IPR027417">
    <property type="entry name" value="P-loop_NTPase"/>
</dbReference>
<feature type="compositionally biased region" description="Polar residues" evidence="1">
    <location>
        <begin position="1"/>
        <end position="11"/>
    </location>
</feature>
<evidence type="ECO:0000313" key="3">
    <source>
        <dbReference type="EMBL" id="KAK2085212.1"/>
    </source>
</evidence>
<evidence type="ECO:0000313" key="4">
    <source>
        <dbReference type="Proteomes" id="UP001266305"/>
    </source>
</evidence>
<accession>A0ABQ9TKC0</accession>
<dbReference type="SUPFAM" id="SSF52540">
    <property type="entry name" value="P-loop containing nucleoside triphosphate hydrolases"/>
    <property type="match status" value="1"/>
</dbReference>
<dbReference type="Gene3D" id="3.40.50.300">
    <property type="entry name" value="P-loop containing nucleotide triphosphate hydrolases"/>
    <property type="match status" value="2"/>
</dbReference>
<dbReference type="EMBL" id="JASSZA010000021">
    <property type="protein sequence ID" value="KAK2085212.1"/>
    <property type="molecule type" value="Genomic_DNA"/>
</dbReference>
<name>A0ABQ9TKC0_SAGOE</name>
<dbReference type="PANTHER" id="PTHR10513">
    <property type="entry name" value="DEOXYNUCLEOSIDE KINASE"/>
    <property type="match status" value="1"/>
</dbReference>
<organism evidence="3 4">
    <name type="scientific">Saguinus oedipus</name>
    <name type="common">Cotton-top tamarin</name>
    <name type="synonym">Oedipomidas oedipus</name>
    <dbReference type="NCBI Taxonomy" id="9490"/>
    <lineage>
        <taxon>Eukaryota</taxon>
        <taxon>Metazoa</taxon>
        <taxon>Chordata</taxon>
        <taxon>Craniata</taxon>
        <taxon>Vertebrata</taxon>
        <taxon>Euteleostomi</taxon>
        <taxon>Mammalia</taxon>
        <taxon>Eutheria</taxon>
        <taxon>Euarchontoglires</taxon>
        <taxon>Primates</taxon>
        <taxon>Haplorrhini</taxon>
        <taxon>Platyrrhini</taxon>
        <taxon>Cebidae</taxon>
        <taxon>Callitrichinae</taxon>
        <taxon>Saguinus</taxon>
    </lineage>
</organism>
<dbReference type="Proteomes" id="UP001266305">
    <property type="component" value="Unassembled WGS sequence"/>
</dbReference>
<dbReference type="InterPro" id="IPR050566">
    <property type="entry name" value="Deoxyribonucleoside_kinase"/>
</dbReference>
<keyword evidence="4" id="KW-1185">Reference proteome</keyword>
<proteinExistence type="predicted"/>
<comment type="caution">
    <text evidence="3">The sequence shown here is derived from an EMBL/GenBank/DDBJ whole genome shotgun (WGS) entry which is preliminary data.</text>
</comment>
<feature type="domain" description="Deoxynucleoside kinase" evidence="2">
    <location>
        <begin position="117"/>
        <end position="191"/>
    </location>
</feature>
<evidence type="ECO:0000256" key="1">
    <source>
        <dbReference type="SAM" id="MobiDB-lite"/>
    </source>
</evidence>